<organism evidence="1 2">
    <name type="scientific">Candidatus Vogelbacteria bacterium RIFOXYD1_FULL_51_18</name>
    <dbReference type="NCBI Taxonomy" id="1802440"/>
    <lineage>
        <taxon>Bacteria</taxon>
        <taxon>Candidatus Vogeliibacteriota</taxon>
    </lineage>
</organism>
<dbReference type="Pfam" id="PF14345">
    <property type="entry name" value="GDYXXLXY"/>
    <property type="match status" value="1"/>
</dbReference>
<dbReference type="EMBL" id="MHTL01000008">
    <property type="protein sequence ID" value="OHA60835.1"/>
    <property type="molecule type" value="Genomic_DNA"/>
</dbReference>
<reference evidence="1 2" key="1">
    <citation type="journal article" date="2016" name="Nat. Commun.">
        <title>Thousands of microbial genomes shed light on interconnected biogeochemical processes in an aquifer system.</title>
        <authorList>
            <person name="Anantharaman K."/>
            <person name="Brown C.T."/>
            <person name="Hug L.A."/>
            <person name="Sharon I."/>
            <person name="Castelle C.J."/>
            <person name="Probst A.J."/>
            <person name="Thomas B.C."/>
            <person name="Singh A."/>
            <person name="Wilkins M.J."/>
            <person name="Karaoz U."/>
            <person name="Brodie E.L."/>
            <person name="Williams K.H."/>
            <person name="Hubbard S.S."/>
            <person name="Banfield J.F."/>
        </authorList>
    </citation>
    <scope>NUCLEOTIDE SEQUENCE [LARGE SCALE GENOMIC DNA]</scope>
</reference>
<name>A0A1G2QJP9_9BACT</name>
<dbReference type="AlphaFoldDB" id="A0A1G2QJP9"/>
<dbReference type="Proteomes" id="UP000177090">
    <property type="component" value="Unassembled WGS sequence"/>
</dbReference>
<dbReference type="InterPro" id="IPR025833">
    <property type="entry name" value="GDYXXLXY"/>
</dbReference>
<evidence type="ECO:0008006" key="3">
    <source>
        <dbReference type="Google" id="ProtNLM"/>
    </source>
</evidence>
<protein>
    <recommendedName>
        <fullName evidence="3">GDYXXLXY domain-containing protein</fullName>
    </recommendedName>
</protein>
<evidence type="ECO:0000313" key="1">
    <source>
        <dbReference type="EMBL" id="OHA60835.1"/>
    </source>
</evidence>
<gene>
    <name evidence="1" type="ORF">A2569_02700</name>
</gene>
<proteinExistence type="predicted"/>
<dbReference type="STRING" id="1802440.A2569_02700"/>
<evidence type="ECO:0000313" key="2">
    <source>
        <dbReference type="Proteomes" id="UP000177090"/>
    </source>
</evidence>
<comment type="caution">
    <text evidence="1">The sequence shown here is derived from an EMBL/GenBank/DDBJ whole genome shotgun (WGS) entry which is preliminary data.</text>
</comment>
<sequence>MIPKSTKFILAFALQVIVILGLIILNLSVVEGGTEVFLRIQPVDPRDPLRGDYVSFQYEISRISYYQIRSDSNTSVRNGDELYVVLREGSPYWHVDYASLTMPPVNNGLIFIKGRVVSGGIDPYAPRQELATSTRFIPITQKEFRVSYDIEQYYIPEGAGNNVSFWNKDAGMRVKVDERGKAIPTQLYVDGKKWP</sequence>
<accession>A0A1G2QJP9</accession>